<accession>A0A7W7YAC6</accession>
<evidence type="ECO:0000313" key="5">
    <source>
        <dbReference type="Proteomes" id="UP000590740"/>
    </source>
</evidence>
<dbReference type="Pfam" id="PF13229">
    <property type="entry name" value="Beta_helix"/>
    <property type="match status" value="1"/>
</dbReference>
<evidence type="ECO:0000313" key="4">
    <source>
        <dbReference type="EMBL" id="MBB5032551.1"/>
    </source>
</evidence>
<dbReference type="SUPFAM" id="SSF51126">
    <property type="entry name" value="Pectin lyase-like"/>
    <property type="match status" value="1"/>
</dbReference>
<feature type="region of interest" description="Disordered" evidence="1">
    <location>
        <begin position="288"/>
        <end position="321"/>
    </location>
</feature>
<comment type="caution">
    <text evidence="4">The sequence shown here is derived from an EMBL/GenBank/DDBJ whole genome shotgun (WGS) entry which is preliminary data.</text>
</comment>
<evidence type="ECO:0000256" key="2">
    <source>
        <dbReference type="SAM" id="SignalP"/>
    </source>
</evidence>
<proteinExistence type="predicted"/>
<dbReference type="InterPro" id="IPR039448">
    <property type="entry name" value="Beta_helix"/>
</dbReference>
<dbReference type="Gene3D" id="2.160.20.10">
    <property type="entry name" value="Single-stranded right-handed beta-helix, Pectin lyase-like"/>
    <property type="match status" value="1"/>
</dbReference>
<dbReference type="SMART" id="SM00710">
    <property type="entry name" value="PbH1"/>
    <property type="match status" value="3"/>
</dbReference>
<protein>
    <recommendedName>
        <fullName evidence="3">Right handed beta helix domain-containing protein</fullName>
    </recommendedName>
</protein>
<gene>
    <name evidence="4" type="ORF">HNQ65_002133</name>
</gene>
<dbReference type="InterPro" id="IPR006626">
    <property type="entry name" value="PbH1"/>
</dbReference>
<keyword evidence="5" id="KW-1185">Reference proteome</keyword>
<sequence length="321" mass="34985">MSKTICLCCIISILLTPLHAAELAGTPGPVGTQTGAKLVHRLEITKPGVYENYRVDAQGAGGNIVKITADDVTLRNCEIFNGTGNGVGVFGTRVVIENCRIHHLLNGTFEKQTDAHGITGRWGDVTIRNCDISHITGDCIQFDPDRRSRGSLTIEMCRLWTGALAEDAPGFKAGQSPGENAFDSKTPPDGERCKLIIRQCYLHGWNQPSQISTRAALNLKEHIDAVISHCVFDDNEVAIRARGPGGRGDARVRVEDCAVYRTQAALRAEDKIQDLKILRMAYGPDVKTREERHGGKELPGYENNGAHDAPPLESLIVKTQP</sequence>
<dbReference type="InterPro" id="IPR012334">
    <property type="entry name" value="Pectin_lyas_fold"/>
</dbReference>
<dbReference type="RefSeq" id="WP_184339478.1">
    <property type="nucleotide sequence ID" value="NZ_JACHIG010000004.1"/>
</dbReference>
<dbReference type="AlphaFoldDB" id="A0A7W7YAC6"/>
<dbReference type="InterPro" id="IPR011050">
    <property type="entry name" value="Pectin_lyase_fold/virulence"/>
</dbReference>
<reference evidence="4 5" key="1">
    <citation type="submission" date="2020-08" db="EMBL/GenBank/DDBJ databases">
        <title>Genomic Encyclopedia of Type Strains, Phase IV (KMG-IV): sequencing the most valuable type-strain genomes for metagenomic binning, comparative biology and taxonomic classification.</title>
        <authorList>
            <person name="Goeker M."/>
        </authorList>
    </citation>
    <scope>NUCLEOTIDE SEQUENCE [LARGE SCALE GENOMIC DNA]</scope>
    <source>
        <strain evidence="4 5">DSM 12252</strain>
    </source>
</reference>
<feature type="chain" id="PRO_5031281848" description="Right handed beta helix domain-containing protein" evidence="2">
    <location>
        <begin position="21"/>
        <end position="321"/>
    </location>
</feature>
<dbReference type="Proteomes" id="UP000590740">
    <property type="component" value="Unassembled WGS sequence"/>
</dbReference>
<feature type="domain" description="Right handed beta helix" evidence="3">
    <location>
        <begin position="69"/>
        <end position="143"/>
    </location>
</feature>
<organism evidence="4 5">
    <name type="scientific">Prosthecobacter vanneervenii</name>
    <dbReference type="NCBI Taxonomy" id="48466"/>
    <lineage>
        <taxon>Bacteria</taxon>
        <taxon>Pseudomonadati</taxon>
        <taxon>Verrucomicrobiota</taxon>
        <taxon>Verrucomicrobiia</taxon>
        <taxon>Verrucomicrobiales</taxon>
        <taxon>Verrucomicrobiaceae</taxon>
        <taxon>Prosthecobacter</taxon>
    </lineage>
</organism>
<dbReference type="EMBL" id="JACHIG010000004">
    <property type="protein sequence ID" value="MBB5032551.1"/>
    <property type="molecule type" value="Genomic_DNA"/>
</dbReference>
<name>A0A7W7YAC6_9BACT</name>
<keyword evidence="2" id="KW-0732">Signal</keyword>
<feature type="signal peptide" evidence="2">
    <location>
        <begin position="1"/>
        <end position="20"/>
    </location>
</feature>
<evidence type="ECO:0000256" key="1">
    <source>
        <dbReference type="SAM" id="MobiDB-lite"/>
    </source>
</evidence>
<evidence type="ECO:0000259" key="3">
    <source>
        <dbReference type="Pfam" id="PF13229"/>
    </source>
</evidence>